<keyword evidence="1" id="KW-0472">Membrane</keyword>
<organism evidence="2 3">
    <name type="scientific">Burkholderia ubonensis</name>
    <dbReference type="NCBI Taxonomy" id="101571"/>
    <lineage>
        <taxon>Bacteria</taxon>
        <taxon>Pseudomonadati</taxon>
        <taxon>Pseudomonadota</taxon>
        <taxon>Betaproteobacteria</taxon>
        <taxon>Burkholderiales</taxon>
        <taxon>Burkholderiaceae</taxon>
        <taxon>Burkholderia</taxon>
        <taxon>Burkholderia cepacia complex</taxon>
    </lineage>
</organism>
<protein>
    <submittedName>
        <fullName evidence="2">Uncharacterized protein</fullName>
    </submittedName>
</protein>
<feature type="transmembrane region" description="Helical" evidence="1">
    <location>
        <begin position="23"/>
        <end position="44"/>
    </location>
</feature>
<evidence type="ECO:0000313" key="2">
    <source>
        <dbReference type="EMBL" id="KWE07066.1"/>
    </source>
</evidence>
<name>A0A107EBC9_9BURK</name>
<evidence type="ECO:0000256" key="1">
    <source>
        <dbReference type="SAM" id="Phobius"/>
    </source>
</evidence>
<keyword evidence="1" id="KW-0812">Transmembrane</keyword>
<evidence type="ECO:0000313" key="3">
    <source>
        <dbReference type="Proteomes" id="UP000062998"/>
    </source>
</evidence>
<reference evidence="2 3" key="1">
    <citation type="submission" date="2015-11" db="EMBL/GenBank/DDBJ databases">
        <title>Expanding the genomic diversity of Burkholderia species for the development of highly accurate diagnostics.</title>
        <authorList>
            <person name="Sahl J."/>
            <person name="Keim P."/>
            <person name="Wagner D."/>
        </authorList>
    </citation>
    <scope>NUCLEOTIDE SEQUENCE [LARGE SCALE GENOMIC DNA]</scope>
    <source>
        <strain evidence="2 3">MSMB2167WGS</strain>
    </source>
</reference>
<proteinExistence type="predicted"/>
<comment type="caution">
    <text evidence="2">The sequence shown here is derived from an EMBL/GenBank/DDBJ whole genome shotgun (WGS) entry which is preliminary data.</text>
</comment>
<dbReference type="AlphaFoldDB" id="A0A107EBC9"/>
<dbReference type="Proteomes" id="UP000062998">
    <property type="component" value="Unassembled WGS sequence"/>
</dbReference>
<gene>
    <name evidence="2" type="ORF">WL73_09790</name>
</gene>
<sequence>MFFARLGAHPATLDYVQGFRTSMFAPTAVLLVCVVLSAALGPAAHRRRLRFACRASHSASSTR</sequence>
<dbReference type="EMBL" id="LPIX01000035">
    <property type="protein sequence ID" value="KWE07066.1"/>
    <property type="molecule type" value="Genomic_DNA"/>
</dbReference>
<accession>A0A107EBC9</accession>
<keyword evidence="1" id="KW-1133">Transmembrane helix</keyword>